<dbReference type="EMBL" id="CP003364">
    <property type="protein sequence ID" value="AGA28880.1"/>
    <property type="molecule type" value="Genomic_DNA"/>
</dbReference>
<dbReference type="PIRSF" id="PIRSF000106">
    <property type="entry name" value="ME"/>
    <property type="match status" value="1"/>
</dbReference>
<evidence type="ECO:0000256" key="14">
    <source>
        <dbReference type="PIRSR" id="PIRSR000106-3"/>
    </source>
</evidence>
<evidence type="ECO:0000256" key="3">
    <source>
        <dbReference type="ARBA" id="ARBA00011738"/>
    </source>
</evidence>
<dbReference type="STRING" id="886293.Sinac_4708"/>
<dbReference type="HOGENOM" id="CLU_011405_5_2_0"/>
<keyword evidence="7" id="KW-0464">Manganese</keyword>
<dbReference type="InterPro" id="IPR012301">
    <property type="entry name" value="Malic_N_dom"/>
</dbReference>
<dbReference type="InterPro" id="IPR046346">
    <property type="entry name" value="Aminoacid_DH-like_N_sf"/>
</dbReference>
<evidence type="ECO:0000256" key="12">
    <source>
        <dbReference type="PIRSR" id="PIRSR000106-1"/>
    </source>
</evidence>
<feature type="binding site" evidence="13">
    <location>
        <position position="163"/>
    </location>
    <ligand>
        <name>(S)-malate</name>
        <dbReference type="ChEBI" id="CHEBI:15589"/>
    </ligand>
</feature>
<dbReference type="GO" id="GO:0006108">
    <property type="term" value="P:malate metabolic process"/>
    <property type="evidence" value="ECO:0007669"/>
    <property type="project" value="TreeGrafter"/>
</dbReference>
<comment type="cofactor">
    <cofactor evidence="1">
        <name>Mn(2+)</name>
        <dbReference type="ChEBI" id="CHEBI:29035"/>
    </cofactor>
</comment>
<protein>
    <recommendedName>
        <fullName evidence="11">Malolactic enzyme</fullName>
        <ecNumber evidence="10">4.1.1.101</ecNumber>
    </recommendedName>
</protein>
<dbReference type="GO" id="GO:0004470">
    <property type="term" value="F:malic enzyme activity"/>
    <property type="evidence" value="ECO:0007669"/>
    <property type="project" value="InterPro"/>
</dbReference>
<dbReference type="Pfam" id="PF00390">
    <property type="entry name" value="malic"/>
    <property type="match status" value="1"/>
</dbReference>
<accession>L0DJ71</accession>
<comment type="subunit">
    <text evidence="3">Homodimer.</text>
</comment>
<evidence type="ECO:0000313" key="18">
    <source>
        <dbReference type="EMBL" id="AGA28880.1"/>
    </source>
</evidence>
<organism evidence="18 19">
    <name type="scientific">Singulisphaera acidiphila (strain ATCC BAA-1392 / DSM 18658 / VKM B-2454 / MOB10)</name>
    <dbReference type="NCBI Taxonomy" id="886293"/>
    <lineage>
        <taxon>Bacteria</taxon>
        <taxon>Pseudomonadati</taxon>
        <taxon>Planctomycetota</taxon>
        <taxon>Planctomycetia</taxon>
        <taxon>Isosphaerales</taxon>
        <taxon>Isosphaeraceae</taxon>
        <taxon>Singulisphaera</taxon>
    </lineage>
</organism>
<evidence type="ECO:0000256" key="7">
    <source>
        <dbReference type="ARBA" id="ARBA00023211"/>
    </source>
</evidence>
<name>L0DJ71_SINAD</name>
<evidence type="ECO:0000256" key="6">
    <source>
        <dbReference type="ARBA" id="ARBA00023027"/>
    </source>
</evidence>
<feature type="binding site" evidence="14">
    <location>
        <position position="253"/>
    </location>
    <ligand>
        <name>a divalent metal cation</name>
        <dbReference type="ChEBI" id="CHEBI:60240"/>
    </ligand>
</feature>
<comment type="cofactor">
    <cofactor evidence="14">
        <name>Mg(2+)</name>
        <dbReference type="ChEBI" id="CHEBI:18420"/>
    </cofactor>
    <cofactor evidence="14">
        <name>Mn(2+)</name>
        <dbReference type="ChEBI" id="CHEBI:29035"/>
    </cofactor>
    <text evidence="14">Divalent metal cations. Prefers magnesium or manganese.</text>
</comment>
<dbReference type="NCBIfam" id="NF010052">
    <property type="entry name" value="PRK13529.1"/>
    <property type="match status" value="1"/>
</dbReference>
<dbReference type="PANTHER" id="PTHR23406:SF34">
    <property type="entry name" value="NAD-DEPENDENT MALIC ENZYME, MITOCHONDRIAL"/>
    <property type="match status" value="1"/>
</dbReference>
<keyword evidence="8" id="KW-0456">Lyase</keyword>
<evidence type="ECO:0000256" key="15">
    <source>
        <dbReference type="RuleBase" id="RU003427"/>
    </source>
</evidence>
<evidence type="ECO:0000256" key="1">
    <source>
        <dbReference type="ARBA" id="ARBA00001936"/>
    </source>
</evidence>
<dbReference type="PROSITE" id="PS00331">
    <property type="entry name" value="MALIC_ENZYMES"/>
    <property type="match status" value="1"/>
</dbReference>
<evidence type="ECO:0000256" key="4">
    <source>
        <dbReference type="ARBA" id="ARBA00022723"/>
    </source>
</evidence>
<evidence type="ECO:0000256" key="13">
    <source>
        <dbReference type="PIRSR" id="PIRSR000106-2"/>
    </source>
</evidence>
<dbReference type="GO" id="GO:0005829">
    <property type="term" value="C:cytosol"/>
    <property type="evidence" value="ECO:0007669"/>
    <property type="project" value="TreeGrafter"/>
</dbReference>
<feature type="binding site" evidence="13">
    <location>
        <position position="468"/>
    </location>
    <ligand>
        <name>(S)-malate</name>
        <dbReference type="ChEBI" id="CHEBI:15589"/>
    </ligand>
</feature>
<evidence type="ECO:0000256" key="5">
    <source>
        <dbReference type="ARBA" id="ARBA00023002"/>
    </source>
</evidence>
<dbReference type="AlphaFoldDB" id="L0DJ71"/>
<evidence type="ECO:0000256" key="10">
    <source>
        <dbReference type="ARBA" id="ARBA00066983"/>
    </source>
</evidence>
<proteinExistence type="inferred from homology"/>
<dbReference type="SUPFAM" id="SSF53223">
    <property type="entry name" value="Aminoacid dehydrogenase-like, N-terminal domain"/>
    <property type="match status" value="1"/>
</dbReference>
<dbReference type="FunFam" id="3.40.50.720:FF:000182">
    <property type="entry name" value="NAD-dependent malic enzyme"/>
    <property type="match status" value="1"/>
</dbReference>
<feature type="active site" description="Proton acceptor" evidence="12">
    <location>
        <position position="181"/>
    </location>
</feature>
<dbReference type="GO" id="GO:0016616">
    <property type="term" value="F:oxidoreductase activity, acting on the CH-OH group of donors, NAD or NADP as acceptor"/>
    <property type="evidence" value="ECO:0007669"/>
    <property type="project" value="InterPro"/>
</dbReference>
<gene>
    <name evidence="18" type="ordered locus">Sinac_4708</name>
</gene>
<dbReference type="InterPro" id="IPR015884">
    <property type="entry name" value="Malic_enzyme_CS"/>
</dbReference>
<feature type="active site" description="Proton donor" evidence="12">
    <location>
        <position position="110"/>
    </location>
</feature>
<dbReference type="Pfam" id="PF03949">
    <property type="entry name" value="Malic_M"/>
    <property type="match status" value="1"/>
</dbReference>
<keyword evidence="19" id="KW-1185">Reference proteome</keyword>
<dbReference type="KEGG" id="saci:Sinac_4708"/>
<reference evidence="18 19" key="1">
    <citation type="submission" date="2012-02" db="EMBL/GenBank/DDBJ databases">
        <title>Complete sequence of chromosome of Singulisphaera acidiphila DSM 18658.</title>
        <authorList>
            <consortium name="US DOE Joint Genome Institute (JGI-PGF)"/>
            <person name="Lucas S."/>
            <person name="Copeland A."/>
            <person name="Lapidus A."/>
            <person name="Glavina del Rio T."/>
            <person name="Dalin E."/>
            <person name="Tice H."/>
            <person name="Bruce D."/>
            <person name="Goodwin L."/>
            <person name="Pitluck S."/>
            <person name="Peters L."/>
            <person name="Ovchinnikova G."/>
            <person name="Chertkov O."/>
            <person name="Kyrpides N."/>
            <person name="Mavromatis K."/>
            <person name="Ivanova N."/>
            <person name="Brettin T."/>
            <person name="Detter J.C."/>
            <person name="Han C."/>
            <person name="Larimer F."/>
            <person name="Land M."/>
            <person name="Hauser L."/>
            <person name="Markowitz V."/>
            <person name="Cheng J.-F."/>
            <person name="Hugenholtz P."/>
            <person name="Woyke T."/>
            <person name="Wu D."/>
            <person name="Tindall B."/>
            <person name="Pomrenke H."/>
            <person name="Brambilla E."/>
            <person name="Klenk H.-P."/>
            <person name="Eisen J.A."/>
        </authorList>
    </citation>
    <scope>NUCLEOTIDE SEQUENCE [LARGE SCALE GENOMIC DNA]</scope>
    <source>
        <strain evidence="19">ATCC BAA-1392 / DSM 18658 / VKM B-2454 / MOB10</strain>
    </source>
</reference>
<dbReference type="PANTHER" id="PTHR23406">
    <property type="entry name" value="MALIC ENZYME-RELATED"/>
    <property type="match status" value="1"/>
</dbReference>
<evidence type="ECO:0000256" key="8">
    <source>
        <dbReference type="ARBA" id="ARBA00023239"/>
    </source>
</evidence>
<evidence type="ECO:0000259" key="17">
    <source>
        <dbReference type="SMART" id="SM01274"/>
    </source>
</evidence>
<dbReference type="OrthoDB" id="3314528at2"/>
<keyword evidence="4 14" id="KW-0479">Metal-binding</keyword>
<evidence type="ECO:0000256" key="11">
    <source>
        <dbReference type="ARBA" id="ARBA00074565"/>
    </source>
</evidence>
<dbReference type="Proteomes" id="UP000010798">
    <property type="component" value="Chromosome"/>
</dbReference>
<dbReference type="PRINTS" id="PR00072">
    <property type="entry name" value="MALOXRDTASE"/>
</dbReference>
<dbReference type="InterPro" id="IPR012302">
    <property type="entry name" value="Malic_NAD-bd"/>
</dbReference>
<dbReference type="Gene3D" id="3.40.50.720">
    <property type="entry name" value="NAD(P)-binding Rossmann-like Domain"/>
    <property type="match status" value="1"/>
</dbReference>
<feature type="domain" description="Malic enzyme N-terminal" evidence="17">
    <location>
        <begin position="87"/>
        <end position="267"/>
    </location>
</feature>
<comment type="catalytic activity">
    <reaction evidence="9">
        <text>(S)-malate + H(+) = (S)-lactate + CO2</text>
        <dbReference type="Rhea" id="RHEA:46276"/>
        <dbReference type="ChEBI" id="CHEBI:15378"/>
        <dbReference type="ChEBI" id="CHEBI:15589"/>
        <dbReference type="ChEBI" id="CHEBI:16526"/>
        <dbReference type="ChEBI" id="CHEBI:16651"/>
        <dbReference type="EC" id="4.1.1.101"/>
    </reaction>
</comment>
<feature type="binding site" evidence="14">
    <location>
        <position position="276"/>
    </location>
    <ligand>
        <name>a divalent metal cation</name>
        <dbReference type="ChEBI" id="CHEBI:60240"/>
    </ligand>
</feature>
<evidence type="ECO:0000256" key="2">
    <source>
        <dbReference type="ARBA" id="ARBA00008785"/>
    </source>
</evidence>
<dbReference type="SMART" id="SM00919">
    <property type="entry name" value="Malic_M"/>
    <property type="match status" value="1"/>
</dbReference>
<dbReference type="SUPFAM" id="SSF51735">
    <property type="entry name" value="NAD(P)-binding Rossmann-fold domains"/>
    <property type="match status" value="1"/>
</dbReference>
<dbReference type="CDD" id="cd05312">
    <property type="entry name" value="NAD_bind_1_malic_enz"/>
    <property type="match status" value="1"/>
</dbReference>
<dbReference type="SMART" id="SM01274">
    <property type="entry name" value="malic"/>
    <property type="match status" value="1"/>
</dbReference>
<dbReference type="Gene3D" id="3.40.50.10380">
    <property type="entry name" value="Malic enzyme, N-terminal domain"/>
    <property type="match status" value="1"/>
</dbReference>
<dbReference type="eggNOG" id="COG0281">
    <property type="taxonomic scope" value="Bacteria"/>
</dbReference>
<sequence>MLDFQITVDAGTGDEIIEVPLSSLSLLDCPLFNKGSAFPDDERAEFGLHGLLPPHVGSIDEQLERRYRDFEQKRTELQQHIYLRDLQDRNEVLFYRLMAEHITEMMPLIYTPVVGEACEYFSRIYRRPRGLFISYEHRADLETILENRPYRDVDVIVVTDGERILGLGDLGVGGMGIPVGKLSLYTLCGGINPARTLPIFLDAGTDNEEALADPLYLGGRHPRVRGAEYDDFIEQFIGAVTRVLPNTLLQWEDFALPNARRLLDRYRDRLCTFNDDIQGTAAVSLAAILAAGHVSGTRLADQRVVILGAGSAGTGIADQIVTAMIAEGRTESEALAQLWLVDRDGLLHSAMTGLQPFQQRFAQPLERLTGWAVGAGGYTLAEVVGNVHPTVLIGTSGRPGTFTEEVVREMARHVERPAIFPLSNPNSRCEAAPADIIAWTDGRALVATGSPFPEVVHGGRTFAIGQCNNAYIFPGLGQGVIASGARRVPDELFLASARALAEASPARTTVGGSLFPALEDIASVSRRIALAVAGEACRLGLADPSPPEELAHRIDARWWHPRYGKLRRQR</sequence>
<dbReference type="InterPro" id="IPR037062">
    <property type="entry name" value="Malic_N_dom_sf"/>
</dbReference>
<dbReference type="GO" id="GO:0043883">
    <property type="term" value="F:malolactic enzyme activity"/>
    <property type="evidence" value="ECO:0007669"/>
    <property type="project" value="UniProtKB-EC"/>
</dbReference>
<comment type="similarity">
    <text evidence="2 15">Belongs to the malic enzymes family.</text>
</comment>
<dbReference type="InterPro" id="IPR036291">
    <property type="entry name" value="NAD(P)-bd_dom_sf"/>
</dbReference>
<dbReference type="GO" id="GO:0043464">
    <property type="term" value="P:malolactic fermentation"/>
    <property type="evidence" value="ECO:0007669"/>
    <property type="project" value="UniProtKB-ARBA"/>
</dbReference>
<evidence type="ECO:0000259" key="16">
    <source>
        <dbReference type="SMART" id="SM00919"/>
    </source>
</evidence>
<keyword evidence="5" id="KW-0560">Oxidoreductase</keyword>
<dbReference type="InterPro" id="IPR001891">
    <property type="entry name" value="Malic_OxRdtase"/>
</dbReference>
<feature type="binding site" evidence="14">
    <location>
        <position position="252"/>
    </location>
    <ligand>
        <name>a divalent metal cation</name>
        <dbReference type="ChEBI" id="CHEBI:60240"/>
    </ligand>
</feature>
<evidence type="ECO:0000313" key="19">
    <source>
        <dbReference type="Proteomes" id="UP000010798"/>
    </source>
</evidence>
<feature type="binding site" evidence="13">
    <location>
        <position position="424"/>
    </location>
    <ligand>
        <name>(S)-malate</name>
        <dbReference type="ChEBI" id="CHEBI:15589"/>
    </ligand>
</feature>
<dbReference type="EC" id="4.1.1.101" evidence="10"/>
<dbReference type="RefSeq" id="WP_015247994.1">
    <property type="nucleotide sequence ID" value="NC_019892.1"/>
</dbReference>
<dbReference type="GO" id="GO:0046872">
    <property type="term" value="F:metal ion binding"/>
    <property type="evidence" value="ECO:0007669"/>
    <property type="project" value="UniProtKB-KW"/>
</dbReference>
<feature type="domain" description="Malic enzyme NAD-binding" evidence="16">
    <location>
        <begin position="277"/>
        <end position="537"/>
    </location>
</feature>
<keyword evidence="6" id="KW-0520">NAD</keyword>
<dbReference type="GO" id="GO:0051287">
    <property type="term" value="F:NAD binding"/>
    <property type="evidence" value="ECO:0007669"/>
    <property type="project" value="InterPro"/>
</dbReference>
<dbReference type="FunFam" id="3.40.50.10380:FF:000001">
    <property type="entry name" value="NAD-dependent malic enzyme"/>
    <property type="match status" value="1"/>
</dbReference>
<evidence type="ECO:0000256" key="9">
    <source>
        <dbReference type="ARBA" id="ARBA00051739"/>
    </source>
</evidence>